<reference evidence="14" key="1">
    <citation type="submission" date="2016-04" db="EMBL/GenBank/DDBJ databases">
        <authorList>
            <person name="Evans L.H."/>
            <person name="Alamgir A."/>
            <person name="Owens N."/>
            <person name="Weber N.D."/>
            <person name="Virtaneva K."/>
            <person name="Barbian K."/>
            <person name="Babar A."/>
            <person name="Rosenke K."/>
        </authorList>
    </citation>
    <scope>NUCLEOTIDE SEQUENCE</scope>
    <source>
        <strain evidence="14">Nono1</strain>
    </source>
</reference>
<comment type="similarity">
    <text evidence="3">In the N-terminal section; belongs to the phytochrome family.</text>
</comment>
<evidence type="ECO:0000313" key="14">
    <source>
        <dbReference type="EMBL" id="SBO98167.1"/>
    </source>
</evidence>
<dbReference type="CDD" id="cd16922">
    <property type="entry name" value="HATPase_EvgS-ArcB-TorS-like"/>
    <property type="match status" value="1"/>
</dbReference>
<comment type="subcellular location">
    <subcellularLocation>
        <location evidence="2">Cell membrane</location>
    </subcellularLocation>
</comment>
<dbReference type="InterPro" id="IPR004358">
    <property type="entry name" value="Sig_transdc_His_kin-like_C"/>
</dbReference>
<evidence type="ECO:0000256" key="6">
    <source>
        <dbReference type="ARBA" id="ARBA00022777"/>
    </source>
</evidence>
<dbReference type="PRINTS" id="PR00344">
    <property type="entry name" value="BCTRLSENSOR"/>
</dbReference>
<dbReference type="InterPro" id="IPR027417">
    <property type="entry name" value="P-loop_NTPase"/>
</dbReference>
<dbReference type="EC" id="2.7.13.3" evidence="4"/>
<evidence type="ECO:0000256" key="4">
    <source>
        <dbReference type="ARBA" id="ARBA00012438"/>
    </source>
</evidence>
<keyword evidence="6" id="KW-0418">Kinase</keyword>
<accession>A0A1M4EGR8</accession>
<evidence type="ECO:0000256" key="3">
    <source>
        <dbReference type="ARBA" id="ARBA00006402"/>
    </source>
</evidence>
<dbReference type="Gene3D" id="3.40.50.300">
    <property type="entry name" value="P-loop containing nucleotide triphosphate hydrolases"/>
    <property type="match status" value="1"/>
</dbReference>
<protein>
    <recommendedName>
        <fullName evidence="8">Circadian input-output histidine kinase CikA</fullName>
        <ecNumber evidence="4">2.7.13.3</ecNumber>
    </recommendedName>
</protein>
<dbReference type="Gene3D" id="3.30.565.10">
    <property type="entry name" value="Histidine kinase-like ATPase, C-terminal domain"/>
    <property type="match status" value="1"/>
</dbReference>
<dbReference type="Gene3D" id="3.40.50.2300">
    <property type="match status" value="1"/>
</dbReference>
<keyword evidence="7" id="KW-0902">Two-component regulatory system</keyword>
<sequence>MARIRRGGDEEAVGVGFVVGEREIVTCAHVVNAAMGRDKTVADRPARNTRIHIDFPLLGDADGAPLRSCKVVSWSPPSTAEPRGRDVAGLVLVGGDTLPRGAGPARLASGKGPPQADITMFGYPSSPSRANGGWTTCTFRGAVAGGLLQLDVKGESALRAQPGYSGSPVIMEDEWGDVVVGMLVVASRDGRAGDAYAVPVSHMAAAWPEALSNSSVPPCPYRGLRAFTAEDARAGIFVGREDEIARLRSMVQASPLILVVGPSGVGKSSLVAAGLEPALHAEGWGVTSFRPGRSPFDAAAHALLSLVRTGRALSLADLNACSDQVRQYGLTNVAEKMALMVNRPVAVICDQMEELFAADQNNGEGLDFLRQLLPPVGGGPPSAVRLVCTLRADFLPAILELPGMGLRLQDRQLNVSPLDEPALTRVIVEPSTVEGVTYSPGLAHLIATEASRSRGGLPLLEFTLTELWAMQTKRQLTFDHYHELGGVAGALNRHAEEVYRKLCAEFDEGNIRRVLLAMVRARGGAASAVRVVARREHLGDGWKIAEALAGPSNRLVVLAPEGPDTSEIAHEALIREWKRLRDWVDADAQFQRWLILMEERSAEGDLLSDVRMAEAQQWLVERPDDIPPAIVSFVERSEKDIKLKIEALRAQDELRRANTELEDKATLLAKQNRAIEIQNFQIEQARRTLEERAEQLAVSIRFKSQFLARMSHELRTPLNGLLILARLLTENAEGNLSAQQVEYARTIHGSGSALLQLINDLLDLSDLEAGQLRIHPDRMALPKTVELMEALFASPAQAKGLSFGVDVEPEVPQELRADEQRLQQVLRGLLSNAVKFTPRGEVRLRVSMAPPGIGFDDDSLHDSTDLLAFQVIDTGIGIPPDKFGVIFEAFRQADGTTSRKYGGTGLGLAICRDIARLLGGEIHVDSELGKGSTFTLYLPASYTGPLAATDPAPTRRQPVPPPAAEPAVPEPPLGLPLPRLAEPPVELPTRWQGDDPLNGAKILIVDDDIRNVFALTSVLERHGSTVVYAENGRESIEQLERNEDVALVLMDIMMTGMDGWATTSAIRRMPQFADLPIIALTAKVMRGDREKSIASGASDYVPKPVDVDRLLERLRGWLSRSSAGSTSGPTEPS</sequence>
<dbReference type="PANTHER" id="PTHR45339">
    <property type="entry name" value="HYBRID SIGNAL TRANSDUCTION HISTIDINE KINASE J"/>
    <property type="match status" value="1"/>
</dbReference>
<dbReference type="SMART" id="SM00388">
    <property type="entry name" value="HisKA"/>
    <property type="match status" value="1"/>
</dbReference>
<dbReference type="Gene3D" id="2.40.10.10">
    <property type="entry name" value="Trypsin-like serine proteases"/>
    <property type="match status" value="2"/>
</dbReference>
<keyword evidence="10" id="KW-0175">Coiled coil</keyword>
<dbReference type="SUPFAM" id="SSF55874">
    <property type="entry name" value="ATPase domain of HSP90 chaperone/DNA topoisomerase II/histidine kinase"/>
    <property type="match status" value="1"/>
</dbReference>
<comment type="catalytic activity">
    <reaction evidence="1">
        <text>ATP + protein L-histidine = ADP + protein N-phospho-L-histidine.</text>
        <dbReference type="EC" id="2.7.13.3"/>
    </reaction>
</comment>
<dbReference type="SMART" id="SM00387">
    <property type="entry name" value="HATPase_c"/>
    <property type="match status" value="1"/>
</dbReference>
<dbReference type="Pfam" id="PF00072">
    <property type="entry name" value="Response_reg"/>
    <property type="match status" value="1"/>
</dbReference>
<feature type="domain" description="Histidine kinase" evidence="12">
    <location>
        <begin position="709"/>
        <end position="942"/>
    </location>
</feature>
<keyword evidence="6" id="KW-0808">Transferase</keyword>
<evidence type="ECO:0000256" key="5">
    <source>
        <dbReference type="ARBA" id="ARBA00022553"/>
    </source>
</evidence>
<dbReference type="AlphaFoldDB" id="A0A1M4EGR8"/>
<dbReference type="InterPro" id="IPR036097">
    <property type="entry name" value="HisK_dim/P_sf"/>
</dbReference>
<dbReference type="GO" id="GO:0005886">
    <property type="term" value="C:plasma membrane"/>
    <property type="evidence" value="ECO:0007669"/>
    <property type="project" value="UniProtKB-SubCell"/>
</dbReference>
<dbReference type="EMBL" id="LT559118">
    <property type="protein sequence ID" value="SBO98167.1"/>
    <property type="molecule type" value="Genomic_DNA"/>
</dbReference>
<dbReference type="InterPro" id="IPR003661">
    <property type="entry name" value="HisK_dim/P_dom"/>
</dbReference>
<evidence type="ECO:0000256" key="7">
    <source>
        <dbReference type="ARBA" id="ARBA00023012"/>
    </source>
</evidence>
<dbReference type="InterPro" id="IPR001789">
    <property type="entry name" value="Sig_transdc_resp-reg_receiver"/>
</dbReference>
<dbReference type="RefSeq" id="WP_225266874.1">
    <property type="nucleotide sequence ID" value="NZ_CP084058.1"/>
</dbReference>
<dbReference type="PROSITE" id="PS50109">
    <property type="entry name" value="HIS_KIN"/>
    <property type="match status" value="1"/>
</dbReference>
<evidence type="ECO:0000256" key="8">
    <source>
        <dbReference type="ARBA" id="ARBA00074306"/>
    </source>
</evidence>
<dbReference type="Pfam" id="PF00512">
    <property type="entry name" value="HisKA"/>
    <property type="match status" value="1"/>
</dbReference>
<organism evidence="14">
    <name type="scientific">Nonomuraea gerenzanensis</name>
    <dbReference type="NCBI Taxonomy" id="93944"/>
    <lineage>
        <taxon>Bacteria</taxon>
        <taxon>Bacillati</taxon>
        <taxon>Actinomycetota</taxon>
        <taxon>Actinomycetes</taxon>
        <taxon>Streptosporangiales</taxon>
        <taxon>Streptosporangiaceae</taxon>
        <taxon>Nonomuraea</taxon>
    </lineage>
</organism>
<dbReference type="SUPFAM" id="SSF52172">
    <property type="entry name" value="CheY-like"/>
    <property type="match status" value="1"/>
</dbReference>
<dbReference type="InterPro" id="IPR049052">
    <property type="entry name" value="nSTAND1"/>
</dbReference>
<dbReference type="CDD" id="cd00082">
    <property type="entry name" value="HisKA"/>
    <property type="match status" value="1"/>
</dbReference>
<dbReference type="SMART" id="SM00448">
    <property type="entry name" value="REC"/>
    <property type="match status" value="1"/>
</dbReference>
<dbReference type="InterPro" id="IPR005467">
    <property type="entry name" value="His_kinase_dom"/>
</dbReference>
<evidence type="ECO:0000256" key="1">
    <source>
        <dbReference type="ARBA" id="ARBA00000085"/>
    </source>
</evidence>
<evidence type="ECO:0000259" key="12">
    <source>
        <dbReference type="PROSITE" id="PS50109"/>
    </source>
</evidence>
<feature type="region of interest" description="Disordered" evidence="11">
    <location>
        <begin position="947"/>
        <end position="971"/>
    </location>
</feature>
<dbReference type="Pfam" id="PF20703">
    <property type="entry name" value="nSTAND1"/>
    <property type="match status" value="1"/>
</dbReference>
<feature type="coiled-coil region" evidence="10">
    <location>
        <begin position="644"/>
        <end position="671"/>
    </location>
</feature>
<evidence type="ECO:0000256" key="2">
    <source>
        <dbReference type="ARBA" id="ARBA00004236"/>
    </source>
</evidence>
<dbReference type="InterPro" id="IPR011006">
    <property type="entry name" value="CheY-like_superfamily"/>
</dbReference>
<dbReference type="SUPFAM" id="SSF47384">
    <property type="entry name" value="Homodimeric domain of signal transducing histidine kinase"/>
    <property type="match status" value="1"/>
</dbReference>
<evidence type="ECO:0000256" key="11">
    <source>
        <dbReference type="SAM" id="MobiDB-lite"/>
    </source>
</evidence>
<feature type="compositionally biased region" description="Pro residues" evidence="11">
    <location>
        <begin position="958"/>
        <end position="971"/>
    </location>
</feature>
<dbReference type="InterPro" id="IPR043504">
    <property type="entry name" value="Peptidase_S1_PA_chymotrypsin"/>
</dbReference>
<feature type="modified residue" description="4-aspartylphosphate" evidence="9">
    <location>
        <position position="1051"/>
    </location>
</feature>
<gene>
    <name evidence="14" type="ORF">BN4615_P7683</name>
</gene>
<feature type="domain" description="Response regulatory" evidence="13">
    <location>
        <begin position="1001"/>
        <end position="1118"/>
    </location>
</feature>
<dbReference type="PROSITE" id="PS50110">
    <property type="entry name" value="RESPONSE_REGULATORY"/>
    <property type="match status" value="1"/>
</dbReference>
<evidence type="ECO:0000256" key="9">
    <source>
        <dbReference type="PROSITE-ProRule" id="PRU00169"/>
    </source>
</evidence>
<dbReference type="Pfam" id="PF02518">
    <property type="entry name" value="HATPase_c"/>
    <property type="match status" value="1"/>
</dbReference>
<dbReference type="InterPro" id="IPR009003">
    <property type="entry name" value="Peptidase_S1_PA"/>
</dbReference>
<dbReference type="InterPro" id="IPR036890">
    <property type="entry name" value="HATPase_C_sf"/>
</dbReference>
<dbReference type="SUPFAM" id="SSF52540">
    <property type="entry name" value="P-loop containing nucleoside triphosphate hydrolases"/>
    <property type="match status" value="1"/>
</dbReference>
<evidence type="ECO:0000259" key="13">
    <source>
        <dbReference type="PROSITE" id="PS50110"/>
    </source>
</evidence>
<dbReference type="Gene3D" id="1.10.287.130">
    <property type="match status" value="1"/>
</dbReference>
<keyword evidence="5 9" id="KW-0597">Phosphoprotein</keyword>
<dbReference type="FunFam" id="3.30.565.10:FF:000010">
    <property type="entry name" value="Sensor histidine kinase RcsC"/>
    <property type="match status" value="1"/>
</dbReference>
<dbReference type="SUPFAM" id="SSF50494">
    <property type="entry name" value="Trypsin-like serine proteases"/>
    <property type="match status" value="1"/>
</dbReference>
<evidence type="ECO:0000256" key="10">
    <source>
        <dbReference type="SAM" id="Coils"/>
    </source>
</evidence>
<proteinExistence type="inferred from homology"/>
<dbReference type="PANTHER" id="PTHR45339:SF1">
    <property type="entry name" value="HYBRID SIGNAL TRANSDUCTION HISTIDINE KINASE J"/>
    <property type="match status" value="1"/>
</dbReference>
<name>A0A1M4EGR8_9ACTN</name>
<dbReference type="Pfam" id="PF13365">
    <property type="entry name" value="Trypsin_2"/>
    <property type="match status" value="1"/>
</dbReference>
<dbReference type="InterPro" id="IPR003594">
    <property type="entry name" value="HATPase_dom"/>
</dbReference>
<dbReference type="GO" id="GO:0000155">
    <property type="term" value="F:phosphorelay sensor kinase activity"/>
    <property type="evidence" value="ECO:0007669"/>
    <property type="project" value="InterPro"/>
</dbReference>